<name>A0A0P9D4D8_9CHLR</name>
<dbReference type="Proteomes" id="UP000050509">
    <property type="component" value="Unassembled WGS sequence"/>
</dbReference>
<dbReference type="PANTHER" id="PTHR10098">
    <property type="entry name" value="RAPSYN-RELATED"/>
    <property type="match status" value="1"/>
</dbReference>
<organism evidence="2 3">
    <name type="scientific">Kouleothrix aurantiaca</name>
    <dbReference type="NCBI Taxonomy" id="186479"/>
    <lineage>
        <taxon>Bacteria</taxon>
        <taxon>Bacillati</taxon>
        <taxon>Chloroflexota</taxon>
        <taxon>Chloroflexia</taxon>
        <taxon>Chloroflexales</taxon>
        <taxon>Roseiflexineae</taxon>
        <taxon>Roseiflexaceae</taxon>
        <taxon>Kouleothrix</taxon>
    </lineage>
</organism>
<dbReference type="AlphaFoldDB" id="A0A0P9D4D8"/>
<comment type="caution">
    <text evidence="2">The sequence shown here is derived from an EMBL/GenBank/DDBJ whole genome shotgun (WGS) entry which is preliminary data.</text>
</comment>
<evidence type="ECO:0000313" key="2">
    <source>
        <dbReference type="EMBL" id="KPV53953.1"/>
    </source>
</evidence>
<dbReference type="EMBL" id="LJCR01000143">
    <property type="protein sequence ID" value="KPV53953.1"/>
    <property type="molecule type" value="Genomic_DNA"/>
</dbReference>
<dbReference type="Pfam" id="PF12770">
    <property type="entry name" value="CHAT"/>
    <property type="match status" value="1"/>
</dbReference>
<accession>A0A0P9D4D8</accession>
<feature type="domain" description="CHAT" evidence="1">
    <location>
        <begin position="197"/>
        <end position="449"/>
    </location>
</feature>
<dbReference type="PANTHER" id="PTHR10098:SF108">
    <property type="entry name" value="TETRATRICOPEPTIDE REPEAT PROTEIN 28"/>
    <property type="match status" value="1"/>
</dbReference>
<proteinExistence type="predicted"/>
<evidence type="ECO:0000259" key="1">
    <source>
        <dbReference type="Pfam" id="PF12770"/>
    </source>
</evidence>
<evidence type="ECO:0000313" key="3">
    <source>
        <dbReference type="Proteomes" id="UP000050509"/>
    </source>
</evidence>
<protein>
    <recommendedName>
        <fullName evidence="1">CHAT domain-containing protein</fullName>
    </recommendedName>
</protein>
<keyword evidence="3" id="KW-1185">Reference proteome</keyword>
<dbReference type="InterPro" id="IPR024983">
    <property type="entry name" value="CHAT_dom"/>
</dbReference>
<reference evidence="2 3" key="1">
    <citation type="submission" date="2015-09" db="EMBL/GenBank/DDBJ databases">
        <title>Draft genome sequence of Kouleothrix aurantiaca JCM 19913.</title>
        <authorList>
            <person name="Hemp J."/>
        </authorList>
    </citation>
    <scope>NUCLEOTIDE SEQUENCE [LARGE SCALE GENOMIC DNA]</scope>
    <source>
        <strain evidence="2 3">COM-B</strain>
    </source>
</reference>
<gene>
    <name evidence="2" type="ORF">SE17_06635</name>
</gene>
<sequence>MRLHLHLNHFEHAYNTLERTKSLNWLGYLSNRNQLRWSAKETQSQTLVELLNELRAEHQWYYRLAFEEISEEDQKGQHIDSATARQELYIREHRMRAITEQLYLQADNTIYVHVTPPHLQEIQAALEPSTLLIEYYCDAQNIYVFCINATNLYLHRLPITLPELQQNIRQLQLNIASALKTGASASATANLALIGKRILQKLYACVLNAQNITLAEYRRIVIVPSGVLHYLPFHLLHNGTQYLIESHEVTLLPAAGLLLRQPLRRPAGALALAHSWEERLPNTLQEARLVNELFGGEAISEQSATRNSFASAPVQVLHIAAHGEHRLDQPDLSYFQLADGQVYTDDLFQNDLSYELVTLSACETGRAYVTAGDELIGLGRGFLYAGAASLITSLWRVDDGITLTFMEHLYRSLQSGASKAEAIRNAQCAIIQAQPQLHPAFWGAFQLIGHAGPLSRPE</sequence>